<name>A0A8T0NI28_PANVG</name>
<protein>
    <submittedName>
        <fullName evidence="1">Uncharacterized protein</fullName>
    </submittedName>
</protein>
<evidence type="ECO:0000313" key="2">
    <source>
        <dbReference type="Proteomes" id="UP000823388"/>
    </source>
</evidence>
<dbReference type="EMBL" id="CM029053">
    <property type="protein sequence ID" value="KAG2549641.1"/>
    <property type="molecule type" value="Genomic_DNA"/>
</dbReference>
<organism evidence="1 2">
    <name type="scientific">Panicum virgatum</name>
    <name type="common">Blackwell switchgrass</name>
    <dbReference type="NCBI Taxonomy" id="38727"/>
    <lineage>
        <taxon>Eukaryota</taxon>
        <taxon>Viridiplantae</taxon>
        <taxon>Streptophyta</taxon>
        <taxon>Embryophyta</taxon>
        <taxon>Tracheophyta</taxon>
        <taxon>Spermatophyta</taxon>
        <taxon>Magnoliopsida</taxon>
        <taxon>Liliopsida</taxon>
        <taxon>Poales</taxon>
        <taxon>Poaceae</taxon>
        <taxon>PACMAD clade</taxon>
        <taxon>Panicoideae</taxon>
        <taxon>Panicodae</taxon>
        <taxon>Paniceae</taxon>
        <taxon>Panicinae</taxon>
        <taxon>Panicum</taxon>
        <taxon>Panicum sect. Hiantes</taxon>
    </lineage>
</organism>
<keyword evidence="2" id="KW-1185">Reference proteome</keyword>
<evidence type="ECO:0000313" key="1">
    <source>
        <dbReference type="EMBL" id="KAG2549641.1"/>
    </source>
</evidence>
<dbReference type="AlphaFoldDB" id="A0A8T0NI28"/>
<proteinExistence type="predicted"/>
<comment type="caution">
    <text evidence="1">The sequence shown here is derived from an EMBL/GenBank/DDBJ whole genome shotgun (WGS) entry which is preliminary data.</text>
</comment>
<reference evidence="1" key="1">
    <citation type="submission" date="2020-05" db="EMBL/GenBank/DDBJ databases">
        <title>WGS assembly of Panicum virgatum.</title>
        <authorList>
            <person name="Lovell J.T."/>
            <person name="Jenkins J."/>
            <person name="Shu S."/>
            <person name="Juenger T.E."/>
            <person name="Schmutz J."/>
        </authorList>
    </citation>
    <scope>NUCLEOTIDE SEQUENCE</scope>
    <source>
        <strain evidence="1">AP13</strain>
    </source>
</reference>
<dbReference type="PANTHER" id="PTHR47865:SF1">
    <property type="entry name" value="OS08G0106700 PROTEIN"/>
    <property type="match status" value="1"/>
</dbReference>
<accession>A0A8T0NI28</accession>
<sequence>MSLNANFLNLHRCADDNGATTSSASRPSRRARIIESHGDGLVAALDRDSERLSNAIEEAAKGEKTLPEGLFETVDNLPGFEHDQKSFHFAYLVNSPHVARAFNSCPMIKITWFSRFVSDNFHV</sequence>
<dbReference type="Proteomes" id="UP000823388">
    <property type="component" value="Chromosome 9K"/>
</dbReference>
<gene>
    <name evidence="1" type="ORF">PVAP13_9KG170000</name>
</gene>
<dbReference type="PANTHER" id="PTHR47865">
    <property type="entry name" value="OS05G0580550 PROTEIN"/>
    <property type="match status" value="1"/>
</dbReference>